<dbReference type="EMBL" id="SPHZ02000010">
    <property type="protein sequence ID" value="KAF0895765.1"/>
    <property type="molecule type" value="Genomic_DNA"/>
</dbReference>
<accession>A0A6G1C534</accession>
<reference evidence="2 3" key="1">
    <citation type="submission" date="2019-11" db="EMBL/GenBank/DDBJ databases">
        <title>Whole genome sequence of Oryza granulata.</title>
        <authorList>
            <person name="Li W."/>
        </authorList>
    </citation>
    <scope>NUCLEOTIDE SEQUENCE [LARGE SCALE GENOMIC DNA]</scope>
    <source>
        <strain evidence="3">cv. Menghai</strain>
        <tissue evidence="2">Leaf</tissue>
    </source>
</reference>
<keyword evidence="3" id="KW-1185">Reference proteome</keyword>
<dbReference type="Proteomes" id="UP000479710">
    <property type="component" value="Unassembled WGS sequence"/>
</dbReference>
<evidence type="ECO:0000256" key="1">
    <source>
        <dbReference type="SAM" id="MobiDB-lite"/>
    </source>
</evidence>
<feature type="region of interest" description="Disordered" evidence="1">
    <location>
        <begin position="122"/>
        <end position="142"/>
    </location>
</feature>
<comment type="caution">
    <text evidence="2">The sequence shown here is derived from an EMBL/GenBank/DDBJ whole genome shotgun (WGS) entry which is preliminary data.</text>
</comment>
<gene>
    <name evidence="2" type="ORF">E2562_014372</name>
</gene>
<proteinExistence type="predicted"/>
<sequence>MEAKDDDPVELYLEEDGEFSDDCVFGATFAAAAESAELSIMEVALQTGACSSIYVVEADGDCTIEIYDLEAAGGFSDDWGFDAVALASAADPPNLLVEAAAQDDFADFMRLFEDDILRTRQRSTARSTPRRQVKEDKAPELSAPLKELYERIRDSSMRDGVMQQLQDLALAC</sequence>
<protein>
    <submittedName>
        <fullName evidence="2">Uncharacterized protein</fullName>
    </submittedName>
</protein>
<evidence type="ECO:0000313" key="3">
    <source>
        <dbReference type="Proteomes" id="UP000479710"/>
    </source>
</evidence>
<dbReference type="AlphaFoldDB" id="A0A6G1C534"/>
<evidence type="ECO:0000313" key="2">
    <source>
        <dbReference type="EMBL" id="KAF0895765.1"/>
    </source>
</evidence>
<organism evidence="2 3">
    <name type="scientific">Oryza meyeriana var. granulata</name>
    <dbReference type="NCBI Taxonomy" id="110450"/>
    <lineage>
        <taxon>Eukaryota</taxon>
        <taxon>Viridiplantae</taxon>
        <taxon>Streptophyta</taxon>
        <taxon>Embryophyta</taxon>
        <taxon>Tracheophyta</taxon>
        <taxon>Spermatophyta</taxon>
        <taxon>Magnoliopsida</taxon>
        <taxon>Liliopsida</taxon>
        <taxon>Poales</taxon>
        <taxon>Poaceae</taxon>
        <taxon>BOP clade</taxon>
        <taxon>Oryzoideae</taxon>
        <taxon>Oryzeae</taxon>
        <taxon>Oryzinae</taxon>
        <taxon>Oryza</taxon>
        <taxon>Oryza meyeriana</taxon>
    </lineage>
</organism>
<feature type="compositionally biased region" description="Basic residues" evidence="1">
    <location>
        <begin position="122"/>
        <end position="131"/>
    </location>
</feature>
<name>A0A6G1C534_9ORYZ</name>